<gene>
    <name evidence="1" type="ORF">SAMN05421739_102525</name>
</gene>
<protein>
    <recommendedName>
        <fullName evidence="3">DUF4249 domain-containing protein</fullName>
    </recommendedName>
</protein>
<evidence type="ECO:0000313" key="2">
    <source>
        <dbReference type="Proteomes" id="UP000198724"/>
    </source>
</evidence>
<dbReference type="RefSeq" id="WP_092099972.1">
    <property type="nucleotide sequence ID" value="NZ_FOOT01000002.1"/>
</dbReference>
<reference evidence="2" key="1">
    <citation type="submission" date="2016-10" db="EMBL/GenBank/DDBJ databases">
        <authorList>
            <person name="Varghese N."/>
            <person name="Submissions S."/>
        </authorList>
    </citation>
    <scope>NUCLEOTIDE SEQUENCE [LARGE SCALE GENOMIC DNA]</scope>
    <source>
        <strain evidence="2">LP51</strain>
    </source>
</reference>
<organism evidence="1 2">
    <name type="scientific">Pontibacter chinhatensis</name>
    <dbReference type="NCBI Taxonomy" id="1436961"/>
    <lineage>
        <taxon>Bacteria</taxon>
        <taxon>Pseudomonadati</taxon>
        <taxon>Bacteroidota</taxon>
        <taxon>Cytophagia</taxon>
        <taxon>Cytophagales</taxon>
        <taxon>Hymenobacteraceae</taxon>
        <taxon>Pontibacter</taxon>
    </lineage>
</organism>
<evidence type="ECO:0008006" key="3">
    <source>
        <dbReference type="Google" id="ProtNLM"/>
    </source>
</evidence>
<keyword evidence="2" id="KW-1185">Reference proteome</keyword>
<dbReference type="EMBL" id="FOOT01000002">
    <property type="protein sequence ID" value="SFG43841.1"/>
    <property type="molecule type" value="Genomic_DNA"/>
</dbReference>
<dbReference type="AlphaFoldDB" id="A0A1I2S1G1"/>
<proteinExistence type="predicted"/>
<dbReference type="STRING" id="1436961.SAMN05421739_102525"/>
<dbReference type="Pfam" id="PF14054">
    <property type="entry name" value="DUF4249"/>
    <property type="match status" value="1"/>
</dbReference>
<dbReference type="PROSITE" id="PS51257">
    <property type="entry name" value="PROKAR_LIPOPROTEIN"/>
    <property type="match status" value="1"/>
</dbReference>
<dbReference type="OrthoDB" id="922982at2"/>
<dbReference type="Proteomes" id="UP000198724">
    <property type="component" value="Unassembled WGS sequence"/>
</dbReference>
<dbReference type="InterPro" id="IPR025345">
    <property type="entry name" value="DUF4249"/>
</dbReference>
<evidence type="ECO:0000313" key="1">
    <source>
        <dbReference type="EMBL" id="SFG43841.1"/>
    </source>
</evidence>
<accession>A0A1I2S1G1</accession>
<sequence length="348" mass="38673">MKKAVILSIILLLAGSCIDPLDLDIDDQAEQLVVDGMITNEPGPYTVRLSRSKPYDTYADSWSATETGATVILSDDHGNQETLTETAPGLYQTSEGGMQGQLGYTYTLSIRTKSGQFYTSLPETLRPVPPIDSLYFEVRPQQILNEADVEETIYMVDVLVDAPDPAQEKNYYLWQWTSTFQVNTQPWDYAEKIRGVRVPMPKDCCEVCWITSPTGSVNVQDDRLINGGTLSRHLVTSIPVTEQAFGTKYHLEVKQLSVSEAAYDYWRILKAQIENGGSIQDPPPATIIGNITNLATGEPALGFFGASAVTRRSLDVRREDLGVRVGQYIFPDDCRVIANSTTERPAFW</sequence>
<name>A0A1I2S1G1_9BACT</name>